<dbReference type="Proteomes" id="UP000010290">
    <property type="component" value="Chromosome"/>
</dbReference>
<keyword evidence="2" id="KW-1185">Reference proteome</keyword>
<evidence type="ECO:0008006" key="3">
    <source>
        <dbReference type="Google" id="ProtNLM"/>
    </source>
</evidence>
<reference evidence="1 2" key="1">
    <citation type="journal article" date="2012" name="BMC Genomics">
        <title>Comparative genomics of bacteria in the genus Providencia isolated from wild Drosophila melanogaster.</title>
        <authorList>
            <person name="Galac M.R."/>
            <person name="Lazzaro B.P."/>
        </authorList>
    </citation>
    <scope>NUCLEOTIDE SEQUENCE [LARGE SCALE GENOMIC DNA]</scope>
    <source>
        <strain evidence="1 2">DSM 19967</strain>
    </source>
</reference>
<sequence length="406" mass="42464">MKKFIAPSSTLNRCHIQNQPNKLMMSVLFGAVFFLCSSAFATDYIVFPGSMMKLTTIDGTLSGGVDGTITLSKYSLRMSGGGLTTEGNHSSVCQPAVTVNGYTGIAAVNGRNDVVVGVTGTSTGAKVNIGLSDADVRAKRFVYDIDGVWDSYGKLSSSTASTASMMSNCLYPKGAPTSGNIHYGGAGNTKINNVPAVLDLTIWAYIGPDVPYGTYPLKQIFFNQGTSITLEKLIASKQVLSSSDRLIVQAPPCTIGIGNTSVVFNNLATSPNMSESIADTLSINCAKSIVSASVYVRATAITGTATSDGYGFGLVNSETQKSNVDGTGIIVRGGIGPNPVKTCTYSSGGGAILFDPASRLPGFYVALLSNYSSTDRTFPVQWYACTTANTLPGKYTGSATLGFTYR</sequence>
<dbReference type="AlphaFoldDB" id="K8WSF1"/>
<gene>
    <name evidence="1" type="ORF">OO7_03475</name>
</gene>
<organism evidence="1 2">
    <name type="scientific">Providencia sneebia DSM 19967</name>
    <dbReference type="NCBI Taxonomy" id="1141660"/>
    <lineage>
        <taxon>Bacteria</taxon>
        <taxon>Pseudomonadati</taxon>
        <taxon>Pseudomonadota</taxon>
        <taxon>Gammaproteobacteria</taxon>
        <taxon>Enterobacterales</taxon>
        <taxon>Morganellaceae</taxon>
        <taxon>Providencia</taxon>
    </lineage>
</organism>
<dbReference type="EMBL" id="AKKN01000004">
    <property type="protein sequence ID" value="EKT60347.1"/>
    <property type="molecule type" value="Genomic_DNA"/>
</dbReference>
<comment type="caution">
    <text evidence="1">The sequence shown here is derived from an EMBL/GenBank/DDBJ whole genome shotgun (WGS) entry which is preliminary data.</text>
</comment>
<evidence type="ECO:0000313" key="2">
    <source>
        <dbReference type="Proteomes" id="UP000010290"/>
    </source>
</evidence>
<proteinExistence type="predicted"/>
<dbReference type="PATRIC" id="fig|1141660.3.peg.702"/>
<protein>
    <recommendedName>
        <fullName evidence="3">Fimbrial protein</fullName>
    </recommendedName>
</protein>
<dbReference type="RefSeq" id="WP_008914570.1">
    <property type="nucleotide sequence ID" value="NZ_CM001773.1"/>
</dbReference>
<dbReference type="HOGENOM" id="CLU_677678_0_0_6"/>
<accession>K8WSF1</accession>
<dbReference type="OrthoDB" id="6636085at2"/>
<evidence type="ECO:0000313" key="1">
    <source>
        <dbReference type="EMBL" id="EKT60347.1"/>
    </source>
</evidence>
<name>K8WSF1_9GAMM</name>